<reference evidence="2" key="1">
    <citation type="journal article" date="2019" name="Int. J. Syst. Evol. Microbiol.">
        <title>The Global Catalogue of Microorganisms (GCM) 10K type strain sequencing project: providing services to taxonomists for standard genome sequencing and annotation.</title>
        <authorList>
            <consortium name="The Broad Institute Genomics Platform"/>
            <consortium name="The Broad Institute Genome Sequencing Center for Infectious Disease"/>
            <person name="Wu L."/>
            <person name="Ma J."/>
        </authorList>
    </citation>
    <scope>NUCLEOTIDE SEQUENCE [LARGE SCALE GENOMIC DNA]</scope>
    <source>
        <strain evidence="2">JCM 16929</strain>
    </source>
</reference>
<dbReference type="InterPro" id="IPR025336">
    <property type="entry name" value="SCO4226-like"/>
</dbReference>
<sequence>MHRYIIERTVPGAGRLDSTGLAALSEASNAVLRQQGPEIQWVHSYVSDDKLTCVYLAENEELIREHARCGGFPLDTVAIVHEIIDPTTAEVVVAR</sequence>
<organism evidence="1 2">
    <name type="scientific">Microlunatus ginsengisoli</name>
    <dbReference type="NCBI Taxonomy" id="363863"/>
    <lineage>
        <taxon>Bacteria</taxon>
        <taxon>Bacillati</taxon>
        <taxon>Actinomycetota</taxon>
        <taxon>Actinomycetes</taxon>
        <taxon>Propionibacteriales</taxon>
        <taxon>Propionibacteriaceae</taxon>
        <taxon>Microlunatus</taxon>
    </lineage>
</organism>
<dbReference type="RefSeq" id="WP_344807380.1">
    <property type="nucleotide sequence ID" value="NZ_BAABAB010000028.1"/>
</dbReference>
<gene>
    <name evidence="1" type="ORF">GCM10022236_37340</name>
</gene>
<evidence type="ECO:0000313" key="1">
    <source>
        <dbReference type="EMBL" id="GAA3631298.1"/>
    </source>
</evidence>
<evidence type="ECO:0000313" key="2">
    <source>
        <dbReference type="Proteomes" id="UP001501490"/>
    </source>
</evidence>
<keyword evidence="2" id="KW-1185">Reference proteome</keyword>
<name>A0ABP7AG69_9ACTN</name>
<dbReference type="Pfam" id="PF14026">
    <property type="entry name" value="SCO4226-like"/>
    <property type="match status" value="1"/>
</dbReference>
<proteinExistence type="predicted"/>
<comment type="caution">
    <text evidence="1">The sequence shown here is derived from an EMBL/GenBank/DDBJ whole genome shotgun (WGS) entry which is preliminary data.</text>
</comment>
<dbReference type="Proteomes" id="UP001501490">
    <property type="component" value="Unassembled WGS sequence"/>
</dbReference>
<protein>
    <recommendedName>
        <fullName evidence="3">DUF4242 domain-containing protein</fullName>
    </recommendedName>
</protein>
<dbReference type="EMBL" id="BAABAB010000028">
    <property type="protein sequence ID" value="GAA3631298.1"/>
    <property type="molecule type" value="Genomic_DNA"/>
</dbReference>
<accession>A0ABP7AG69</accession>
<evidence type="ECO:0008006" key="3">
    <source>
        <dbReference type="Google" id="ProtNLM"/>
    </source>
</evidence>